<comment type="caution">
    <text evidence="1">The sequence shown here is derived from an EMBL/GenBank/DDBJ whole genome shotgun (WGS) entry which is preliminary data.</text>
</comment>
<reference evidence="1 2" key="1">
    <citation type="submission" date="2021-10" db="EMBL/GenBank/DDBJ databases">
        <title>Draft genome of Aestuariibacter halophilus JC2043.</title>
        <authorList>
            <person name="Emsley S.A."/>
            <person name="Pfannmuller K.M."/>
            <person name="Ushijima B."/>
            <person name="Saw J.H."/>
            <person name="Videau P."/>
        </authorList>
    </citation>
    <scope>NUCLEOTIDE SEQUENCE [LARGE SCALE GENOMIC DNA]</scope>
    <source>
        <strain evidence="1 2">JC2043</strain>
    </source>
</reference>
<dbReference type="Proteomes" id="UP001520878">
    <property type="component" value="Unassembled WGS sequence"/>
</dbReference>
<accession>A0ABS8G9L3</accession>
<evidence type="ECO:0008006" key="3">
    <source>
        <dbReference type="Google" id="ProtNLM"/>
    </source>
</evidence>
<dbReference type="RefSeq" id="WP_229160501.1">
    <property type="nucleotide sequence ID" value="NZ_JAJEWP010000002.1"/>
</dbReference>
<organism evidence="1 2">
    <name type="scientific">Fluctibacter halophilus</name>
    <dbReference type="NCBI Taxonomy" id="226011"/>
    <lineage>
        <taxon>Bacteria</taxon>
        <taxon>Pseudomonadati</taxon>
        <taxon>Pseudomonadota</taxon>
        <taxon>Gammaproteobacteria</taxon>
        <taxon>Alteromonadales</taxon>
        <taxon>Alteromonadaceae</taxon>
        <taxon>Fluctibacter</taxon>
    </lineage>
</organism>
<dbReference type="InterPro" id="IPR032710">
    <property type="entry name" value="NTF2-like_dom_sf"/>
</dbReference>
<name>A0ABS8G9L3_9ALTE</name>
<protein>
    <recommendedName>
        <fullName evidence="3">SnoaL-like domain-containing protein</fullName>
    </recommendedName>
</protein>
<evidence type="ECO:0000313" key="2">
    <source>
        <dbReference type="Proteomes" id="UP001520878"/>
    </source>
</evidence>
<evidence type="ECO:0000313" key="1">
    <source>
        <dbReference type="EMBL" id="MCC2616806.1"/>
    </source>
</evidence>
<dbReference type="EMBL" id="JAJEWP010000002">
    <property type="protein sequence ID" value="MCC2616806.1"/>
    <property type="molecule type" value="Genomic_DNA"/>
</dbReference>
<proteinExistence type="predicted"/>
<gene>
    <name evidence="1" type="ORF">LJ739_11190</name>
</gene>
<keyword evidence="2" id="KW-1185">Reference proteome</keyword>
<sequence>MSSQAERFFEGYQQALNANDAAAMTALHQTPSIFVSDQTKRVCSQVDDIRTVNQSMIDGINNAGASRCEALVNQAMRLSDSVFFVNVRWQLFDQADKKLSVCHCSYTLQRDAAGDLHIIVAVLDDEDKLFSAMLNGGVHAP</sequence>
<dbReference type="SUPFAM" id="SSF54427">
    <property type="entry name" value="NTF2-like"/>
    <property type="match status" value="1"/>
</dbReference>
<dbReference type="Gene3D" id="3.10.450.50">
    <property type="match status" value="1"/>
</dbReference>